<keyword evidence="1" id="KW-0175">Coiled coil</keyword>
<name>A0ABT9FZ63_LEPDI</name>
<gene>
    <name evidence="2" type="ORF">Q8X39_02720</name>
</gene>
<keyword evidence="3" id="KW-1185">Reference proteome</keyword>
<comment type="caution">
    <text evidence="2">The sequence shown here is derived from an EMBL/GenBank/DDBJ whole genome shotgun (WGS) entry which is preliminary data.</text>
</comment>
<dbReference type="RefSeq" id="WP_305748073.1">
    <property type="nucleotide sequence ID" value="NZ_JAUZEE010000001.1"/>
</dbReference>
<dbReference type="Proteomes" id="UP001235760">
    <property type="component" value="Unassembled WGS sequence"/>
</dbReference>
<protein>
    <recommendedName>
        <fullName evidence="4">Transcriptional regulator</fullName>
    </recommendedName>
</protein>
<evidence type="ECO:0000313" key="3">
    <source>
        <dbReference type="Proteomes" id="UP001235760"/>
    </source>
</evidence>
<reference evidence="2 3" key="1">
    <citation type="submission" date="2023-08" db="EMBL/GenBank/DDBJ databases">
        <authorList>
            <person name="Roldan D.M."/>
            <person name="Menes R.J."/>
        </authorList>
    </citation>
    <scope>NUCLEOTIDE SEQUENCE [LARGE SCALE GENOMIC DNA]</scope>
    <source>
        <strain evidence="2 3">CCM 2812</strain>
    </source>
</reference>
<evidence type="ECO:0000256" key="1">
    <source>
        <dbReference type="SAM" id="Coils"/>
    </source>
</evidence>
<organism evidence="2 3">
    <name type="scientific">Leptothrix discophora</name>
    <dbReference type="NCBI Taxonomy" id="89"/>
    <lineage>
        <taxon>Bacteria</taxon>
        <taxon>Pseudomonadati</taxon>
        <taxon>Pseudomonadota</taxon>
        <taxon>Betaproteobacteria</taxon>
        <taxon>Burkholderiales</taxon>
        <taxon>Sphaerotilaceae</taxon>
        <taxon>Leptothrix</taxon>
    </lineage>
</organism>
<sequence>MHRTGFHDPGDFQRHEAGRDSAMLNCLPTPVQLPPLNLMLDDIGSPSSAALAKCLDVTVRTVERWRFIDKAPRPVELAVYWLTRWGQDAAACEAGNRRDLQQAEISILRNRVDALQAELARVLAAADFGCANDAAASVAPARPLGHVAPARPVLQAVRV</sequence>
<feature type="coiled-coil region" evidence="1">
    <location>
        <begin position="98"/>
        <end position="125"/>
    </location>
</feature>
<dbReference type="EMBL" id="JAUZEE010000001">
    <property type="protein sequence ID" value="MDP4299533.1"/>
    <property type="molecule type" value="Genomic_DNA"/>
</dbReference>
<evidence type="ECO:0008006" key="4">
    <source>
        <dbReference type="Google" id="ProtNLM"/>
    </source>
</evidence>
<evidence type="ECO:0000313" key="2">
    <source>
        <dbReference type="EMBL" id="MDP4299533.1"/>
    </source>
</evidence>
<accession>A0ABT9FZ63</accession>
<proteinExistence type="predicted"/>